<dbReference type="PROSITE" id="PS51257">
    <property type="entry name" value="PROKAR_LIPOPROTEIN"/>
    <property type="match status" value="1"/>
</dbReference>
<keyword evidence="4" id="KW-0472">Membrane</keyword>
<keyword evidence="3 6" id="KW-0732">Signal</keyword>
<evidence type="ECO:0000313" key="9">
    <source>
        <dbReference type="EMBL" id="ATL49971.1"/>
    </source>
</evidence>
<dbReference type="AlphaFoldDB" id="A0A291R1F8"/>
<keyword evidence="10" id="KW-1185">Reference proteome</keyword>
<evidence type="ECO:0000256" key="6">
    <source>
        <dbReference type="SAM" id="SignalP"/>
    </source>
</evidence>
<dbReference type="InterPro" id="IPR011990">
    <property type="entry name" value="TPR-like_helical_dom_sf"/>
</dbReference>
<evidence type="ECO:0000256" key="2">
    <source>
        <dbReference type="ARBA" id="ARBA00006275"/>
    </source>
</evidence>
<gene>
    <name evidence="9" type="ORF">COR50_20010</name>
</gene>
<dbReference type="GO" id="GO:0009279">
    <property type="term" value="C:cell outer membrane"/>
    <property type="evidence" value="ECO:0007669"/>
    <property type="project" value="UniProtKB-SubCell"/>
</dbReference>
<evidence type="ECO:0000256" key="1">
    <source>
        <dbReference type="ARBA" id="ARBA00004442"/>
    </source>
</evidence>
<evidence type="ECO:0000259" key="7">
    <source>
        <dbReference type="Pfam" id="PF07980"/>
    </source>
</evidence>
<dbReference type="EMBL" id="CP023777">
    <property type="protein sequence ID" value="ATL49971.1"/>
    <property type="molecule type" value="Genomic_DNA"/>
</dbReference>
<feature type="domain" description="SusD-like N-terminal" evidence="8">
    <location>
        <begin position="94"/>
        <end position="221"/>
    </location>
</feature>
<dbReference type="Pfam" id="PF14322">
    <property type="entry name" value="SusD-like_3"/>
    <property type="match status" value="1"/>
</dbReference>
<evidence type="ECO:0000256" key="4">
    <source>
        <dbReference type="ARBA" id="ARBA00023136"/>
    </source>
</evidence>
<dbReference type="OrthoDB" id="630434at2"/>
<evidence type="ECO:0000256" key="5">
    <source>
        <dbReference type="ARBA" id="ARBA00023237"/>
    </source>
</evidence>
<feature type="domain" description="RagB/SusD" evidence="7">
    <location>
        <begin position="296"/>
        <end position="497"/>
    </location>
</feature>
<organism evidence="9 10">
    <name type="scientific">Chitinophaga caeni</name>
    <dbReference type="NCBI Taxonomy" id="2029983"/>
    <lineage>
        <taxon>Bacteria</taxon>
        <taxon>Pseudomonadati</taxon>
        <taxon>Bacteroidota</taxon>
        <taxon>Chitinophagia</taxon>
        <taxon>Chitinophagales</taxon>
        <taxon>Chitinophagaceae</taxon>
        <taxon>Chitinophaga</taxon>
    </lineage>
</organism>
<reference evidence="9 10" key="1">
    <citation type="submission" date="2017-10" db="EMBL/GenBank/DDBJ databases">
        <title>Paenichitinophaga pekingensis gen. nov., sp. nov., isolated from activated sludge.</title>
        <authorList>
            <person name="Jin D."/>
            <person name="Kong X."/>
            <person name="Deng Y."/>
            <person name="Bai Z."/>
        </authorList>
    </citation>
    <scope>NUCLEOTIDE SEQUENCE [LARGE SCALE GENOMIC DNA]</scope>
    <source>
        <strain evidence="9 10">13</strain>
    </source>
</reference>
<feature type="signal peptide" evidence="6">
    <location>
        <begin position="1"/>
        <end position="26"/>
    </location>
</feature>
<keyword evidence="5" id="KW-0998">Cell outer membrane</keyword>
<proteinExistence type="inferred from homology"/>
<accession>A0A291R1F8</accession>
<dbReference type="InterPro" id="IPR033985">
    <property type="entry name" value="SusD-like_N"/>
</dbReference>
<protein>
    <submittedName>
        <fullName evidence="9">RagB/SusD family nutrient uptake outer membrane protein</fullName>
    </submittedName>
</protein>
<comment type="subcellular location">
    <subcellularLocation>
        <location evidence="1">Cell outer membrane</location>
    </subcellularLocation>
</comment>
<dbReference type="KEGG" id="cbae:COR50_20010"/>
<evidence type="ECO:0000313" key="10">
    <source>
        <dbReference type="Proteomes" id="UP000220133"/>
    </source>
</evidence>
<dbReference type="RefSeq" id="WP_098196337.1">
    <property type="nucleotide sequence ID" value="NZ_CP023777.1"/>
</dbReference>
<evidence type="ECO:0000259" key="8">
    <source>
        <dbReference type="Pfam" id="PF14322"/>
    </source>
</evidence>
<dbReference type="SUPFAM" id="SSF48452">
    <property type="entry name" value="TPR-like"/>
    <property type="match status" value="1"/>
</dbReference>
<evidence type="ECO:0000256" key="3">
    <source>
        <dbReference type="ARBA" id="ARBA00022729"/>
    </source>
</evidence>
<dbReference type="Gene3D" id="1.25.40.390">
    <property type="match status" value="1"/>
</dbReference>
<feature type="chain" id="PRO_5012538941" evidence="6">
    <location>
        <begin position="27"/>
        <end position="498"/>
    </location>
</feature>
<comment type="similarity">
    <text evidence="2">Belongs to the SusD family.</text>
</comment>
<dbReference type="Proteomes" id="UP000220133">
    <property type="component" value="Chromosome"/>
</dbReference>
<sequence length="498" mass="56322">MISNKLLSKGKYLSLFFFALVMLSCSKDYLTTNPTDQVATEDAFSTTDNAWAAVNGIHRYLYSQFYSNQDQGGQSANMIYMNVMGRDLVMTAAGNGWFNNEYKWISHRISTSRVPFFNYAFYYTIIGNANMILANVDGATGPEEDKMAIKGEAYAYRAWAYYQMVQLFGERYVKGGDNSSLAVPLKLMPNEPITPRNTVEEVYTQINADLDQAKAMLQNYNRANISHLDLNVAEGLKARVALTQQRWDSAAYYAARARDGFTLMSDADYMSGFNDYSNDEWIWGVHQQSDQTTYYYSFFAYMSCNFGSSNIRGNPKAIFSPLYAKITDTDVRKQLWDSTGKNTDFPIPNSGKRYPYMSRKFRVADGGSSIGDLVLMRASEMILIEAEANARDGKTAEAAQALYTLAHQRDPNYVMSTNTGAALIDEILTQRRIELWGEGFDFYDLKRMNIALDRRGGNHNSSLAGDVLYVEPTDKRWQFVIPQDEINNTNGIVVQNPL</sequence>
<name>A0A291R1F8_9BACT</name>
<dbReference type="Pfam" id="PF07980">
    <property type="entry name" value="SusD_RagB"/>
    <property type="match status" value="1"/>
</dbReference>
<dbReference type="InterPro" id="IPR012944">
    <property type="entry name" value="SusD_RagB_dom"/>
</dbReference>